<dbReference type="Proteomes" id="UP000831775">
    <property type="component" value="Chromosome"/>
</dbReference>
<evidence type="ECO:0000256" key="2">
    <source>
        <dbReference type="ARBA" id="ARBA00022679"/>
    </source>
</evidence>
<dbReference type="EMBL" id="CP095043">
    <property type="protein sequence ID" value="UOQ60509.1"/>
    <property type="molecule type" value="Genomic_DNA"/>
</dbReference>
<dbReference type="PANTHER" id="PTHR36174">
    <property type="entry name" value="LIPID II:GLYCINE GLYCYLTRANSFERASE"/>
    <property type="match status" value="1"/>
</dbReference>
<dbReference type="InterPro" id="IPR050644">
    <property type="entry name" value="PG_Glycine_Bridge_Synth"/>
</dbReference>
<reference evidence="7 8" key="1">
    <citation type="submission" date="2022-04" db="EMBL/GenBank/DDBJ databases">
        <title>Leucobacter sp. isolated from rhizosphere of onion.</title>
        <authorList>
            <person name="Won M."/>
            <person name="Lee C.-M."/>
            <person name="Woen H.-Y."/>
            <person name="Kwon S.-W."/>
        </authorList>
    </citation>
    <scope>NUCLEOTIDE SEQUENCE [LARGE SCALE GENOMIC DNA]</scope>
    <source>
        <strain evidence="7 8">H25R-14</strain>
    </source>
</reference>
<evidence type="ECO:0000256" key="3">
    <source>
        <dbReference type="ARBA" id="ARBA00022960"/>
    </source>
</evidence>
<name>A0ABY4FWL4_9MICO</name>
<evidence type="ECO:0000256" key="6">
    <source>
        <dbReference type="ARBA" id="ARBA00023316"/>
    </source>
</evidence>
<keyword evidence="2" id="KW-0808">Transferase</keyword>
<protein>
    <submittedName>
        <fullName evidence="7">Peptidoglycan bridge formation glycyltransferase FemA/FemB family protein</fullName>
    </submittedName>
</protein>
<organism evidence="7 8">
    <name type="scientific">Leucobacter rhizosphaerae</name>
    <dbReference type="NCBI Taxonomy" id="2932245"/>
    <lineage>
        <taxon>Bacteria</taxon>
        <taxon>Bacillati</taxon>
        <taxon>Actinomycetota</taxon>
        <taxon>Actinomycetes</taxon>
        <taxon>Micrococcales</taxon>
        <taxon>Microbacteriaceae</taxon>
        <taxon>Leucobacter</taxon>
    </lineage>
</organism>
<keyword evidence="4" id="KW-0573">Peptidoglycan synthesis</keyword>
<dbReference type="Pfam" id="PF02388">
    <property type="entry name" value="FemAB"/>
    <property type="match status" value="2"/>
</dbReference>
<evidence type="ECO:0000313" key="8">
    <source>
        <dbReference type="Proteomes" id="UP000831775"/>
    </source>
</evidence>
<keyword evidence="8" id="KW-1185">Reference proteome</keyword>
<dbReference type="PANTHER" id="PTHR36174:SF1">
    <property type="entry name" value="LIPID II:GLYCINE GLYCYLTRANSFERASE"/>
    <property type="match status" value="1"/>
</dbReference>
<evidence type="ECO:0000256" key="1">
    <source>
        <dbReference type="ARBA" id="ARBA00009943"/>
    </source>
</evidence>
<evidence type="ECO:0000313" key="7">
    <source>
        <dbReference type="EMBL" id="UOQ60509.1"/>
    </source>
</evidence>
<dbReference type="RefSeq" id="WP_244686206.1">
    <property type="nucleotide sequence ID" value="NZ_CP095043.1"/>
</dbReference>
<comment type="similarity">
    <text evidence="1">Belongs to the FemABX family.</text>
</comment>
<dbReference type="InterPro" id="IPR003447">
    <property type="entry name" value="FEMABX"/>
</dbReference>
<gene>
    <name evidence="7" type="ORF">MUN76_00525</name>
</gene>
<keyword evidence="6" id="KW-0961">Cell wall biogenesis/degradation</keyword>
<keyword evidence="5" id="KW-0012">Acyltransferase</keyword>
<accession>A0ABY4FWL4</accession>
<proteinExistence type="inferred from homology"/>
<keyword evidence="3" id="KW-0133">Cell shape</keyword>
<evidence type="ECO:0000256" key="5">
    <source>
        <dbReference type="ARBA" id="ARBA00023315"/>
    </source>
</evidence>
<dbReference type="Gene3D" id="3.40.630.30">
    <property type="match status" value="2"/>
</dbReference>
<evidence type="ECO:0000256" key="4">
    <source>
        <dbReference type="ARBA" id="ARBA00022984"/>
    </source>
</evidence>
<dbReference type="PROSITE" id="PS51191">
    <property type="entry name" value="FEMABX"/>
    <property type="match status" value="1"/>
</dbReference>
<dbReference type="InterPro" id="IPR016181">
    <property type="entry name" value="Acyl_CoA_acyltransferase"/>
</dbReference>
<sequence length="374" mass="40866">MSSAVARLASGAGVTVRPASESEHRNWDALVAANPGSGEVWSGASYLDVKEREGGYRQYRLIVERPGIDGAPARSDIAVAVLAKRVPLLGEWWHLPAGPAGEDSDAVLEVATAVAAFARDRGAFLLKIEPRVGIDAGPALRAAGFRDTVRIIPNPSTILVDVSGAEDEVFARLGKKARNAINRARRDGIVVTRVDATDAHCAELYRLLQETAEGRFVLRSERYYREFWQTFARAGVGQLFLAHRADEAGEPQLVAGAFAMALGTKTTYKDGASVRAKTAYGASHALQWEVLRWASERGALVHDLCGAPPADRADDTTHPLHGVGQFKRSFAPEIIDYVGALELPLRPRTYAIWQRVGDRVMRRWSLAVRKDPYY</sequence>
<dbReference type="SUPFAM" id="SSF55729">
    <property type="entry name" value="Acyl-CoA N-acyltransferases (Nat)"/>
    <property type="match status" value="2"/>
</dbReference>